<dbReference type="RefSeq" id="WP_168519437.1">
    <property type="nucleotide sequence ID" value="NZ_JAAXLS010000022.1"/>
</dbReference>
<evidence type="ECO:0000256" key="1">
    <source>
        <dbReference type="HAMAP-Rule" id="MF_00799"/>
    </source>
</evidence>
<dbReference type="CDD" id="cd03441">
    <property type="entry name" value="R_hydratase_like"/>
    <property type="match status" value="1"/>
</dbReference>
<protein>
    <recommendedName>
        <fullName evidence="1">UPF0336 protein HFP15_26355</fullName>
    </recommendedName>
</protein>
<dbReference type="Gene3D" id="3.10.129.10">
    <property type="entry name" value="Hotdog Thioesterase"/>
    <property type="match status" value="1"/>
</dbReference>
<accession>A0ABX1JCP1</accession>
<dbReference type="HAMAP" id="MF_00799">
    <property type="entry name" value="UPF0336"/>
    <property type="match status" value="1"/>
</dbReference>
<dbReference type="Proteomes" id="UP000715441">
    <property type="component" value="Unassembled WGS sequence"/>
</dbReference>
<dbReference type="SUPFAM" id="SSF54637">
    <property type="entry name" value="Thioesterase/thiol ester dehydrase-isomerase"/>
    <property type="match status" value="1"/>
</dbReference>
<sequence>MALDQSFIGRSYPPSSTYEVGREKIREFADAIGDDSPLYRDPEAARAAGYPDVIAPPTFLTVINLAAINVIANDPELGLDYSRMVHGDQSFHHERPVHAGDRLRLTTFVDDIMTRAGNDFLTVRAEIADADGAIVCTTKAQLVVRGEA</sequence>
<reference evidence="3 4" key="1">
    <citation type="submission" date="2020-04" db="EMBL/GenBank/DDBJ databases">
        <title>Novel species.</title>
        <authorList>
            <person name="Teo W.F.A."/>
            <person name="Lipun K."/>
            <person name="Srisuk N."/>
            <person name="Duangmal K."/>
        </authorList>
    </citation>
    <scope>NUCLEOTIDE SEQUENCE [LARGE SCALE GENOMIC DNA]</scope>
    <source>
        <strain evidence="3 4">K13G38</strain>
    </source>
</reference>
<proteinExistence type="inferred from homology"/>
<dbReference type="EMBL" id="JAAXLS010000022">
    <property type="protein sequence ID" value="NKQ56405.1"/>
    <property type="molecule type" value="Genomic_DNA"/>
</dbReference>
<evidence type="ECO:0000313" key="3">
    <source>
        <dbReference type="EMBL" id="NKQ56405.1"/>
    </source>
</evidence>
<dbReference type="InterPro" id="IPR050965">
    <property type="entry name" value="UPF0336/Enoyl-CoA_hydratase"/>
</dbReference>
<dbReference type="InterPro" id="IPR016709">
    <property type="entry name" value="HadA-like"/>
</dbReference>
<feature type="domain" description="FAS1-like dehydratase" evidence="2">
    <location>
        <begin position="6"/>
        <end position="137"/>
    </location>
</feature>
<gene>
    <name evidence="3" type="ORF">HFP15_26355</name>
</gene>
<keyword evidence="4" id="KW-1185">Reference proteome</keyword>
<evidence type="ECO:0000259" key="2">
    <source>
        <dbReference type="Pfam" id="PF13452"/>
    </source>
</evidence>
<dbReference type="PIRSF" id="PIRSF018072">
    <property type="entry name" value="UCP018072"/>
    <property type="match status" value="1"/>
</dbReference>
<evidence type="ECO:0000313" key="4">
    <source>
        <dbReference type="Proteomes" id="UP000715441"/>
    </source>
</evidence>
<organism evidence="3 4">
    <name type="scientific">Amycolatopsis acididurans</name>
    <dbReference type="NCBI Taxonomy" id="2724524"/>
    <lineage>
        <taxon>Bacteria</taxon>
        <taxon>Bacillati</taxon>
        <taxon>Actinomycetota</taxon>
        <taxon>Actinomycetes</taxon>
        <taxon>Pseudonocardiales</taxon>
        <taxon>Pseudonocardiaceae</taxon>
        <taxon>Amycolatopsis</taxon>
    </lineage>
</organism>
<dbReference type="InterPro" id="IPR029069">
    <property type="entry name" value="HotDog_dom_sf"/>
</dbReference>
<comment type="caution">
    <text evidence="3">The sequence shown here is derived from an EMBL/GenBank/DDBJ whole genome shotgun (WGS) entry which is preliminary data.</text>
</comment>
<name>A0ABX1JCP1_9PSEU</name>
<comment type="similarity">
    <text evidence="1">Belongs to the UPF0336 family.</text>
</comment>
<dbReference type="InterPro" id="IPR039569">
    <property type="entry name" value="FAS1-like_DH_region"/>
</dbReference>
<dbReference type="PANTHER" id="PTHR43437:SF3">
    <property type="entry name" value="HYDROXYACYL-THIOESTER DEHYDRATASE TYPE 2, MITOCHONDRIAL"/>
    <property type="match status" value="1"/>
</dbReference>
<dbReference type="Pfam" id="PF13452">
    <property type="entry name" value="FAS1_DH_region"/>
    <property type="match status" value="1"/>
</dbReference>
<dbReference type="PANTHER" id="PTHR43437">
    <property type="entry name" value="HYDROXYACYL-THIOESTER DEHYDRATASE TYPE 2, MITOCHONDRIAL-RELATED"/>
    <property type="match status" value="1"/>
</dbReference>